<dbReference type="GeneID" id="78372319"/>
<evidence type="ECO:0000313" key="2">
    <source>
        <dbReference type="Proteomes" id="UP000032336"/>
    </source>
</evidence>
<protein>
    <submittedName>
        <fullName evidence="1">Uncharacterized protein</fullName>
    </submittedName>
</protein>
<name>A0A0D8FVJ0_9ACTN</name>
<dbReference type="AlphaFoldDB" id="A0A0D8FVJ0"/>
<accession>A0A0D8FVJ0</accession>
<evidence type="ECO:0000313" key="1">
    <source>
        <dbReference type="EMBL" id="KJE77141.1"/>
    </source>
</evidence>
<keyword evidence="2" id="KW-1185">Reference proteome</keyword>
<dbReference type="RefSeq" id="WP_035388878.1">
    <property type="nucleotide sequence ID" value="NZ_JQKF01000007.1"/>
</dbReference>
<organism evidence="1 2">
    <name type="scientific">Ferrimicrobium acidiphilum DSM 19497</name>
    <dbReference type="NCBI Taxonomy" id="1121877"/>
    <lineage>
        <taxon>Bacteria</taxon>
        <taxon>Bacillati</taxon>
        <taxon>Actinomycetota</taxon>
        <taxon>Acidimicrobiia</taxon>
        <taxon>Acidimicrobiales</taxon>
        <taxon>Acidimicrobiaceae</taxon>
        <taxon>Ferrimicrobium</taxon>
    </lineage>
</organism>
<dbReference type="Proteomes" id="UP000032336">
    <property type="component" value="Unassembled WGS sequence"/>
</dbReference>
<dbReference type="EMBL" id="JXUW01000007">
    <property type="protein sequence ID" value="KJE77141.1"/>
    <property type="molecule type" value="Genomic_DNA"/>
</dbReference>
<comment type="caution">
    <text evidence="1">The sequence shown here is derived from an EMBL/GenBank/DDBJ whole genome shotgun (WGS) entry which is preliminary data.</text>
</comment>
<proteinExistence type="predicted"/>
<gene>
    <name evidence="1" type="ORF">FEAC_10710</name>
</gene>
<reference evidence="1 2" key="1">
    <citation type="submission" date="2015-01" db="EMBL/GenBank/DDBJ databases">
        <title>Draft genome of the acidophilic iron oxidizer Ferrimicrobium acidiphilum strain T23.</title>
        <authorList>
            <person name="Poehlein A."/>
            <person name="Eisen S."/>
            <person name="Schloemann M."/>
            <person name="Johnson B.D."/>
            <person name="Daniel R."/>
            <person name="Muehling M."/>
        </authorList>
    </citation>
    <scope>NUCLEOTIDE SEQUENCE [LARGE SCALE GENOMIC DNA]</scope>
    <source>
        <strain evidence="1 2">T23</strain>
    </source>
</reference>
<sequence length="77" mass="8607">MPTMFGIPDVQILDTDHIINTLKAAVRDGVLITSSGRVYTSRRVYDEMYQIDNFSNTNKFEKLTSLCFGLGGGDQDD</sequence>